<protein>
    <submittedName>
        <fullName evidence="3">Transposase, IS605 OrfB family protein</fullName>
    </submittedName>
</protein>
<evidence type="ECO:0000313" key="4">
    <source>
        <dbReference type="Proteomes" id="UP000011680"/>
    </source>
</evidence>
<evidence type="ECO:0000256" key="1">
    <source>
        <dbReference type="SAM" id="MobiDB-lite"/>
    </source>
</evidence>
<dbReference type="Pfam" id="PF01385">
    <property type="entry name" value="OrfB_IS605"/>
    <property type="match status" value="1"/>
</dbReference>
<organism evidence="3 4">
    <name type="scientific">Halococcus thailandensis JCM 13552</name>
    <dbReference type="NCBI Taxonomy" id="1227457"/>
    <lineage>
        <taxon>Archaea</taxon>
        <taxon>Methanobacteriati</taxon>
        <taxon>Methanobacteriota</taxon>
        <taxon>Stenosarchaea group</taxon>
        <taxon>Halobacteria</taxon>
        <taxon>Halobacteriales</taxon>
        <taxon>Halococcaceae</taxon>
        <taxon>Halococcus</taxon>
    </lineage>
</organism>
<dbReference type="InterPro" id="IPR001959">
    <property type="entry name" value="Transposase"/>
</dbReference>
<dbReference type="eggNOG" id="arCOG00684">
    <property type="taxonomic scope" value="Archaea"/>
</dbReference>
<evidence type="ECO:0000313" key="3">
    <source>
        <dbReference type="EMBL" id="EMA56214.1"/>
    </source>
</evidence>
<gene>
    <name evidence="3" type="ORF">C451_03514</name>
</gene>
<dbReference type="AlphaFoldDB" id="M0NGI2"/>
<dbReference type="EMBL" id="AOMF01000081">
    <property type="protein sequence ID" value="EMA56214.1"/>
    <property type="molecule type" value="Genomic_DNA"/>
</dbReference>
<accession>M0NGI2</accession>
<keyword evidence="4" id="KW-1185">Reference proteome</keyword>
<comment type="caution">
    <text evidence="3">The sequence shown here is derived from an EMBL/GenBank/DDBJ whole genome shotgun (WGS) entry which is preliminary data.</text>
</comment>
<sequence>MEHEQRVLSRKEHGSNNYREQQRKVARRHADIKRKRRDFLHKLSTWYAETYDLVAVEKLDAKSMMELPSNSHNRA</sequence>
<feature type="compositionally biased region" description="Basic and acidic residues" evidence="1">
    <location>
        <begin position="1"/>
        <end position="14"/>
    </location>
</feature>
<reference evidence="3 4" key="1">
    <citation type="journal article" date="2014" name="PLoS Genet.">
        <title>Phylogenetically driven sequencing of extremely halophilic archaea reveals strategies for static and dynamic osmo-response.</title>
        <authorList>
            <person name="Becker E.A."/>
            <person name="Seitzer P.M."/>
            <person name="Tritt A."/>
            <person name="Larsen D."/>
            <person name="Krusor M."/>
            <person name="Yao A.I."/>
            <person name="Wu D."/>
            <person name="Madern D."/>
            <person name="Eisen J.A."/>
            <person name="Darling A.E."/>
            <person name="Facciotti M.T."/>
        </authorList>
    </citation>
    <scope>NUCLEOTIDE SEQUENCE [LARGE SCALE GENOMIC DNA]</scope>
    <source>
        <strain evidence="3 4">JCM 13552</strain>
    </source>
</reference>
<feature type="non-terminal residue" evidence="3">
    <location>
        <position position="75"/>
    </location>
</feature>
<dbReference type="STRING" id="1227457.C451_03514"/>
<proteinExistence type="predicted"/>
<dbReference type="Proteomes" id="UP000011680">
    <property type="component" value="Unassembled WGS sequence"/>
</dbReference>
<evidence type="ECO:0000259" key="2">
    <source>
        <dbReference type="Pfam" id="PF01385"/>
    </source>
</evidence>
<feature type="region of interest" description="Disordered" evidence="1">
    <location>
        <begin position="1"/>
        <end position="30"/>
    </location>
</feature>
<name>M0NGI2_9EURY</name>
<feature type="domain" description="Probable transposase IS891/IS1136/IS1341" evidence="2">
    <location>
        <begin position="2"/>
        <end position="66"/>
    </location>
</feature>